<dbReference type="EMBL" id="JAVFKD010000012">
    <property type="protein sequence ID" value="KAK5992091.1"/>
    <property type="molecule type" value="Genomic_DNA"/>
</dbReference>
<feature type="region of interest" description="Disordered" evidence="1">
    <location>
        <begin position="159"/>
        <end position="178"/>
    </location>
</feature>
<comment type="caution">
    <text evidence="2">The sequence shown here is derived from an EMBL/GenBank/DDBJ whole genome shotgun (WGS) entry which is preliminary data.</text>
</comment>
<feature type="region of interest" description="Disordered" evidence="1">
    <location>
        <begin position="14"/>
        <end position="34"/>
    </location>
</feature>
<name>A0ABR0SK39_9HYPO</name>
<proteinExistence type="predicted"/>
<sequence>MRSLPWTEAALPPREQQRRLSALPEGQSKMRLSTHSIPPQRVAIIRLSGSSHEGKAAFYSNIPSKATSNATTSTTTATLTPPPTTVTTPSTEQVAKHASEHFNRWSTSLLHISPELDLDIDHSLQQDLDIDLGQGTIHPADADLHSMLGVLSGHGYGGDNLDHGHRSHSGTMSSQSSTISFSLANTPTTHFSDVIGPHGTHQIPSLVDDGSSESYGMHRNVDADMFGVDMYMDGTVLNFGEDPGYPPKHMASSMGRMGPVCNPRDMMNRARVPGEPSLPSDGDITTWILRLSQLNMELHQHLHSIPPIGLQNLGAERPKDCAIDRTFQLSHQYTEILNRIFPADARSQSEHPVTLDEPFQLLVLSNYLYLVESYDKILQHIKSYAEMRLKTDAATAEAQAPISLPNLNIGSFELPSSTHVVILIHIMETMMARVRDLVNEMVKPPCGSPEETSESGAGAQGVDVDDRLTSITKVSLQAIRVKEKATLKLIGCVRSLAIQCGIV</sequence>
<dbReference type="Proteomes" id="UP001338125">
    <property type="component" value="Unassembled WGS sequence"/>
</dbReference>
<feature type="compositionally biased region" description="Low complexity" evidence="1">
    <location>
        <begin position="169"/>
        <end position="178"/>
    </location>
</feature>
<evidence type="ECO:0000256" key="1">
    <source>
        <dbReference type="SAM" id="MobiDB-lite"/>
    </source>
</evidence>
<gene>
    <name evidence="2" type="ORF">PT974_05489</name>
</gene>
<organism evidence="2 3">
    <name type="scientific">Cladobotryum mycophilum</name>
    <dbReference type="NCBI Taxonomy" id="491253"/>
    <lineage>
        <taxon>Eukaryota</taxon>
        <taxon>Fungi</taxon>
        <taxon>Dikarya</taxon>
        <taxon>Ascomycota</taxon>
        <taxon>Pezizomycotina</taxon>
        <taxon>Sordariomycetes</taxon>
        <taxon>Hypocreomycetidae</taxon>
        <taxon>Hypocreales</taxon>
        <taxon>Hypocreaceae</taxon>
        <taxon>Cladobotryum</taxon>
    </lineage>
</organism>
<evidence type="ECO:0000313" key="3">
    <source>
        <dbReference type="Proteomes" id="UP001338125"/>
    </source>
</evidence>
<evidence type="ECO:0000313" key="2">
    <source>
        <dbReference type="EMBL" id="KAK5992091.1"/>
    </source>
</evidence>
<feature type="region of interest" description="Disordered" evidence="1">
    <location>
        <begin position="442"/>
        <end position="461"/>
    </location>
</feature>
<feature type="compositionally biased region" description="Low complexity" evidence="1">
    <location>
        <begin position="65"/>
        <end position="91"/>
    </location>
</feature>
<reference evidence="2 3" key="1">
    <citation type="submission" date="2024-01" db="EMBL/GenBank/DDBJ databases">
        <title>Complete genome of Cladobotryum mycophilum ATHUM6906.</title>
        <authorList>
            <person name="Christinaki A.C."/>
            <person name="Myridakis A.I."/>
            <person name="Kouvelis V.N."/>
        </authorList>
    </citation>
    <scope>NUCLEOTIDE SEQUENCE [LARGE SCALE GENOMIC DNA]</scope>
    <source>
        <strain evidence="2 3">ATHUM6906</strain>
    </source>
</reference>
<protein>
    <submittedName>
        <fullName evidence="2">C6 finger transcription factor fumR</fullName>
    </submittedName>
</protein>
<accession>A0ABR0SK39</accession>
<keyword evidence="3" id="KW-1185">Reference proteome</keyword>
<feature type="region of interest" description="Disordered" evidence="1">
    <location>
        <begin position="65"/>
        <end position="99"/>
    </location>
</feature>